<reference evidence="8" key="1">
    <citation type="submission" date="2022-03" db="EMBL/GenBank/DDBJ databases">
        <authorList>
            <person name="Tunstrom K."/>
        </authorList>
    </citation>
    <scope>NUCLEOTIDE SEQUENCE</scope>
</reference>
<dbReference type="GO" id="GO:0000981">
    <property type="term" value="F:DNA-binding transcription factor activity, RNA polymerase II-specific"/>
    <property type="evidence" value="ECO:0007669"/>
    <property type="project" value="TreeGrafter"/>
</dbReference>
<dbReference type="GO" id="GO:0000978">
    <property type="term" value="F:RNA polymerase II cis-regulatory region sequence-specific DNA binding"/>
    <property type="evidence" value="ECO:0007669"/>
    <property type="project" value="InterPro"/>
</dbReference>
<evidence type="ECO:0000256" key="2">
    <source>
        <dbReference type="ARBA" id="ARBA00023125"/>
    </source>
</evidence>
<evidence type="ECO:0000259" key="7">
    <source>
        <dbReference type="PROSITE" id="PS50252"/>
    </source>
</evidence>
<dbReference type="InterPro" id="IPR036960">
    <property type="entry name" value="T-box_sf"/>
</dbReference>
<dbReference type="Gene3D" id="2.60.40.820">
    <property type="entry name" value="Transcription factor, T-box"/>
    <property type="match status" value="1"/>
</dbReference>
<evidence type="ECO:0000256" key="6">
    <source>
        <dbReference type="SAM" id="MobiDB-lite"/>
    </source>
</evidence>
<evidence type="ECO:0000256" key="3">
    <source>
        <dbReference type="ARBA" id="ARBA00023163"/>
    </source>
</evidence>
<evidence type="ECO:0000256" key="4">
    <source>
        <dbReference type="ARBA" id="ARBA00023242"/>
    </source>
</evidence>
<dbReference type="GO" id="GO:0045893">
    <property type="term" value="P:positive regulation of DNA-templated transcription"/>
    <property type="evidence" value="ECO:0007669"/>
    <property type="project" value="InterPro"/>
</dbReference>
<organism evidence="8 9">
    <name type="scientific">Euphydryas editha</name>
    <name type="common">Edith's checkerspot</name>
    <dbReference type="NCBI Taxonomy" id="104508"/>
    <lineage>
        <taxon>Eukaryota</taxon>
        <taxon>Metazoa</taxon>
        <taxon>Ecdysozoa</taxon>
        <taxon>Arthropoda</taxon>
        <taxon>Hexapoda</taxon>
        <taxon>Insecta</taxon>
        <taxon>Pterygota</taxon>
        <taxon>Neoptera</taxon>
        <taxon>Endopterygota</taxon>
        <taxon>Lepidoptera</taxon>
        <taxon>Glossata</taxon>
        <taxon>Ditrysia</taxon>
        <taxon>Papilionoidea</taxon>
        <taxon>Nymphalidae</taxon>
        <taxon>Nymphalinae</taxon>
        <taxon>Euphydryas</taxon>
    </lineage>
</organism>
<keyword evidence="2 5" id="KW-0238">DNA-binding</keyword>
<keyword evidence="4 5" id="KW-0539">Nucleus</keyword>
<keyword evidence="9" id="KW-1185">Reference proteome</keyword>
<evidence type="ECO:0000313" key="8">
    <source>
        <dbReference type="EMBL" id="CAH2104471.1"/>
    </source>
</evidence>
<keyword evidence="3" id="KW-0804">Transcription</keyword>
<name>A0AAU9UZM9_EUPED</name>
<dbReference type="PROSITE" id="PS50252">
    <property type="entry name" value="TBOX_3"/>
    <property type="match status" value="1"/>
</dbReference>
<dbReference type="EMBL" id="CAKOGL010000027">
    <property type="protein sequence ID" value="CAH2104471.1"/>
    <property type="molecule type" value="Genomic_DNA"/>
</dbReference>
<feature type="compositionally biased region" description="Low complexity" evidence="6">
    <location>
        <begin position="104"/>
        <end position="122"/>
    </location>
</feature>
<sequence>MGCTVGEVWGRRFSEAVSLMLLQGEGRGPAMEEECSARPCATDFSIAAIMARDRQERRERRRHRDPREDTLTPLEKFVDATASASGSPSPPLAEYERDSPVDVSSTSEAGSASGAPSGSRALSPPPRNPQLTERWSSEEMRHIQCHLETKELWDKFNELGTEMIITKTGSLNSVDVTLLTLILFVRDGVGAAALRRGLGVGVNVCKRETRYLTKLKTTKELRRHLAPAVAPRTLTRRHRAPPGASRSDTSRIHFALYLIKRLAVTPATIPPTLFHLNEEPCNNNEPSIYFITK</sequence>
<dbReference type="InterPro" id="IPR046360">
    <property type="entry name" value="T-box_DNA-bd"/>
</dbReference>
<gene>
    <name evidence="8" type="ORF">EEDITHA_LOCUS18841</name>
</gene>
<dbReference type="GO" id="GO:0000785">
    <property type="term" value="C:chromatin"/>
    <property type="evidence" value="ECO:0007669"/>
    <property type="project" value="TreeGrafter"/>
</dbReference>
<comment type="caution">
    <text evidence="5">Lacks conserved residue(s) required for the propagation of feature annotation.</text>
</comment>
<dbReference type="GO" id="GO:0048731">
    <property type="term" value="P:system development"/>
    <property type="evidence" value="ECO:0007669"/>
    <property type="project" value="UniProtKB-ARBA"/>
</dbReference>
<evidence type="ECO:0000256" key="5">
    <source>
        <dbReference type="PROSITE-ProRule" id="PRU00201"/>
    </source>
</evidence>
<comment type="caution">
    <text evidence="8">The sequence shown here is derived from an EMBL/GenBank/DDBJ whole genome shotgun (WGS) entry which is preliminary data.</text>
</comment>
<accession>A0AAU9UZM9</accession>
<comment type="subcellular location">
    <subcellularLocation>
        <location evidence="5">Nucleus</location>
    </subcellularLocation>
</comment>
<dbReference type="Proteomes" id="UP001153954">
    <property type="component" value="Unassembled WGS sequence"/>
</dbReference>
<dbReference type="GO" id="GO:0001708">
    <property type="term" value="P:cell fate specification"/>
    <property type="evidence" value="ECO:0007669"/>
    <property type="project" value="TreeGrafter"/>
</dbReference>
<feature type="region of interest" description="Disordered" evidence="6">
    <location>
        <begin position="53"/>
        <end position="137"/>
    </location>
</feature>
<dbReference type="AlphaFoldDB" id="A0AAU9UZM9"/>
<evidence type="ECO:0000313" key="9">
    <source>
        <dbReference type="Proteomes" id="UP001153954"/>
    </source>
</evidence>
<protein>
    <recommendedName>
        <fullName evidence="7">T-box domain-containing protein</fullName>
    </recommendedName>
</protein>
<proteinExistence type="predicted"/>
<feature type="domain" description="T-box" evidence="7">
    <location>
        <begin position="147"/>
        <end position="169"/>
    </location>
</feature>
<dbReference type="SUPFAM" id="SSF49417">
    <property type="entry name" value="p53-like transcription factors"/>
    <property type="match status" value="1"/>
</dbReference>
<dbReference type="PANTHER" id="PTHR11267:SF190">
    <property type="entry name" value="T-BOX TRANSCRIPTION FACTOR TBX20"/>
    <property type="match status" value="1"/>
</dbReference>
<dbReference type="InterPro" id="IPR001699">
    <property type="entry name" value="TF_T-box"/>
</dbReference>
<dbReference type="GO" id="GO:0005634">
    <property type="term" value="C:nucleus"/>
    <property type="evidence" value="ECO:0007669"/>
    <property type="project" value="UniProtKB-SubCell"/>
</dbReference>
<dbReference type="PANTHER" id="PTHR11267">
    <property type="entry name" value="T-BOX PROTEIN-RELATED"/>
    <property type="match status" value="1"/>
</dbReference>
<evidence type="ECO:0000256" key="1">
    <source>
        <dbReference type="ARBA" id="ARBA00023015"/>
    </source>
</evidence>
<keyword evidence="1" id="KW-0805">Transcription regulation</keyword>
<dbReference type="InterPro" id="IPR008967">
    <property type="entry name" value="p53-like_TF_DNA-bd_sf"/>
</dbReference>